<keyword evidence="1" id="KW-0812">Transmembrane</keyword>
<evidence type="ECO:0000313" key="3">
    <source>
        <dbReference type="Proteomes" id="UP000249046"/>
    </source>
</evidence>
<feature type="transmembrane region" description="Helical" evidence="1">
    <location>
        <begin position="61"/>
        <end position="78"/>
    </location>
</feature>
<name>A0A2W5MY29_9GAMM</name>
<organism evidence="2 3">
    <name type="scientific">Rhodanobacter denitrificans</name>
    <dbReference type="NCBI Taxonomy" id="666685"/>
    <lineage>
        <taxon>Bacteria</taxon>
        <taxon>Pseudomonadati</taxon>
        <taxon>Pseudomonadota</taxon>
        <taxon>Gammaproteobacteria</taxon>
        <taxon>Lysobacterales</taxon>
        <taxon>Rhodanobacteraceae</taxon>
        <taxon>Rhodanobacter</taxon>
    </lineage>
</organism>
<keyword evidence="1" id="KW-1133">Transmembrane helix</keyword>
<gene>
    <name evidence="2" type="ORF">DI564_04880</name>
</gene>
<sequence length="455" mass="48983">MLLAALGFATDWALYWPGQMSFDSAYAWWQARGETVTDVASPTLIALWRITDRLYAGPGPVFALHLAMFWSGLALLAGGLRIGTAWRVALLACGALPIVLVLRGHVWTDVGMLGALLLACGLLARAQAGRRAALWAVPPVLLYALGMRHNAVLAVAPIVAAWAWLAWPRGGIGRRVGSGLLTLAALLAAVTAINRQARSHVPLWPILAQGDLAALSIASGRVLLPAFSVGPTLDVAELAEVSRPWSVTAMLQNNRSGIRDPLGEWPAEDLRVLRETWFDAIRADPVAYLAHRWRVTRALFGTQPREWPATLLYVDAQIGYRDNPPVAPNDGAAHRALMRWVEAWRPTAVFAIWPYLLIGLAAAPLAWRRRAAFPATAALYLLASAWLYALPYPLLAPSAELRYLGWSCLASVLAAILALAARPAPHAVQRPPGAYFVDARAGRSGAGGASTTTTE</sequence>
<feature type="transmembrane region" description="Helical" evidence="1">
    <location>
        <begin position="140"/>
        <end position="164"/>
    </location>
</feature>
<evidence type="ECO:0000256" key="1">
    <source>
        <dbReference type="SAM" id="Phobius"/>
    </source>
</evidence>
<feature type="transmembrane region" description="Helical" evidence="1">
    <location>
        <begin position="176"/>
        <end position="193"/>
    </location>
</feature>
<protein>
    <recommendedName>
        <fullName evidence="4">Glycosyltransferase RgtA/B/C/D-like domain-containing protein</fullName>
    </recommendedName>
</protein>
<dbReference type="EMBL" id="QFPO01000003">
    <property type="protein sequence ID" value="PZQ18630.1"/>
    <property type="molecule type" value="Genomic_DNA"/>
</dbReference>
<feature type="transmembrane region" description="Helical" evidence="1">
    <location>
        <begin position="85"/>
        <end position="104"/>
    </location>
</feature>
<dbReference type="Proteomes" id="UP000249046">
    <property type="component" value="Unassembled WGS sequence"/>
</dbReference>
<evidence type="ECO:0000313" key="2">
    <source>
        <dbReference type="EMBL" id="PZQ18630.1"/>
    </source>
</evidence>
<keyword evidence="1" id="KW-0472">Membrane</keyword>
<accession>A0A2W5MY29</accession>
<feature type="transmembrane region" description="Helical" evidence="1">
    <location>
        <begin position="373"/>
        <end position="391"/>
    </location>
</feature>
<feature type="transmembrane region" description="Helical" evidence="1">
    <location>
        <begin position="348"/>
        <end position="367"/>
    </location>
</feature>
<evidence type="ECO:0008006" key="4">
    <source>
        <dbReference type="Google" id="ProtNLM"/>
    </source>
</evidence>
<feature type="transmembrane region" description="Helical" evidence="1">
    <location>
        <begin position="110"/>
        <end position="128"/>
    </location>
</feature>
<proteinExistence type="predicted"/>
<comment type="caution">
    <text evidence="2">The sequence shown here is derived from an EMBL/GenBank/DDBJ whole genome shotgun (WGS) entry which is preliminary data.</text>
</comment>
<reference evidence="2 3" key="1">
    <citation type="submission" date="2017-08" db="EMBL/GenBank/DDBJ databases">
        <title>Infants hospitalized years apart are colonized by the same room-sourced microbial strains.</title>
        <authorList>
            <person name="Brooks B."/>
            <person name="Olm M.R."/>
            <person name="Firek B.A."/>
            <person name="Baker R."/>
            <person name="Thomas B.C."/>
            <person name="Morowitz M.J."/>
            <person name="Banfield J.F."/>
        </authorList>
    </citation>
    <scope>NUCLEOTIDE SEQUENCE [LARGE SCALE GENOMIC DNA]</scope>
    <source>
        <strain evidence="2">S2_005_003_R2_42</strain>
    </source>
</reference>
<dbReference type="AlphaFoldDB" id="A0A2W5MY29"/>
<feature type="transmembrane region" description="Helical" evidence="1">
    <location>
        <begin position="403"/>
        <end position="421"/>
    </location>
</feature>